<reference evidence="2 3" key="1">
    <citation type="submission" date="2020-01" db="EMBL/GenBank/DDBJ databases">
        <title>Kibdelosporangium persica a novel Actinomycetes from a hot desert in Iran.</title>
        <authorList>
            <person name="Safaei N."/>
            <person name="Zaburannyi N."/>
            <person name="Mueller R."/>
            <person name="Wink J."/>
        </authorList>
    </citation>
    <scope>NUCLEOTIDE SEQUENCE [LARGE SCALE GENOMIC DNA]</scope>
    <source>
        <strain evidence="2 3">4NS15</strain>
    </source>
</reference>
<comment type="caution">
    <text evidence="2">The sequence shown here is derived from an EMBL/GenBank/DDBJ whole genome shotgun (WGS) entry which is preliminary data.</text>
</comment>
<name>A0ABX2EX69_9PSEU</name>
<keyword evidence="3" id="KW-1185">Reference proteome</keyword>
<accession>A0ABX2EX69</accession>
<dbReference type="EMBL" id="JAAATY010000001">
    <property type="protein sequence ID" value="NRN63582.1"/>
    <property type="molecule type" value="Genomic_DNA"/>
</dbReference>
<dbReference type="RefSeq" id="WP_173124401.1">
    <property type="nucleotide sequence ID" value="NZ_CBCSGW010000019.1"/>
</dbReference>
<dbReference type="Proteomes" id="UP000763557">
    <property type="component" value="Unassembled WGS sequence"/>
</dbReference>
<proteinExistence type="predicted"/>
<organism evidence="2 3">
    <name type="scientific">Kibdelosporangium persicum</name>
    <dbReference type="NCBI Taxonomy" id="2698649"/>
    <lineage>
        <taxon>Bacteria</taxon>
        <taxon>Bacillati</taxon>
        <taxon>Actinomycetota</taxon>
        <taxon>Actinomycetes</taxon>
        <taxon>Pseudonocardiales</taxon>
        <taxon>Pseudonocardiaceae</taxon>
        <taxon>Kibdelosporangium</taxon>
    </lineage>
</organism>
<protein>
    <submittedName>
        <fullName evidence="2">Alanine-rich, phage-related, membrane protein</fullName>
    </submittedName>
</protein>
<evidence type="ECO:0000256" key="1">
    <source>
        <dbReference type="SAM" id="Phobius"/>
    </source>
</evidence>
<feature type="transmembrane region" description="Helical" evidence="1">
    <location>
        <begin position="42"/>
        <end position="64"/>
    </location>
</feature>
<keyword evidence="1" id="KW-0812">Transmembrane</keyword>
<dbReference type="NCBIfam" id="NF047839">
    <property type="entry name" value="PspM_Rv2743c"/>
    <property type="match status" value="1"/>
</dbReference>
<dbReference type="InterPro" id="IPR057952">
    <property type="entry name" value="Rv2743c-like"/>
</dbReference>
<dbReference type="Pfam" id="PF25587">
    <property type="entry name" value="Rv2743c"/>
    <property type="match status" value="1"/>
</dbReference>
<keyword evidence="1" id="KW-0472">Membrane</keyword>
<gene>
    <name evidence="2" type="ORF">GC106_7830</name>
</gene>
<feature type="transmembrane region" description="Helical" evidence="1">
    <location>
        <begin position="70"/>
        <end position="89"/>
    </location>
</feature>
<evidence type="ECO:0000313" key="2">
    <source>
        <dbReference type="EMBL" id="NRN63582.1"/>
    </source>
</evidence>
<sequence length="251" mass="26245">MELRQLVEKQLRGPVADQVRAHLARYTDPAAKHERRKKRAAAAMWIFIFLGLLLGVVGAVIATGTAGFEALLAGAVIGVFALGSLALGVRSGGRLRRLNKAPVPTAVPTALPPARSAAREPMERLADAERVLADLLRQLSSPRSTVPADSVEQARATGAEAASALREVAAELQAVERARDMAPAADRAALSDGVVRLRAQLDEGLEGYGALIAAAGRLVAASSSGGPDNYALTDATDRLHGLAVALREIFP</sequence>
<keyword evidence="1" id="KW-1133">Transmembrane helix</keyword>
<evidence type="ECO:0000313" key="3">
    <source>
        <dbReference type="Proteomes" id="UP000763557"/>
    </source>
</evidence>